<evidence type="ECO:0000256" key="3">
    <source>
        <dbReference type="ARBA" id="ARBA00022630"/>
    </source>
</evidence>
<evidence type="ECO:0000256" key="1">
    <source>
        <dbReference type="ARBA" id="ARBA00001917"/>
    </source>
</evidence>
<dbReference type="EMBL" id="SIRE01000014">
    <property type="protein sequence ID" value="TBL76334.1"/>
    <property type="molecule type" value="Genomic_DNA"/>
</dbReference>
<dbReference type="GO" id="GO:0016491">
    <property type="term" value="F:oxidoreductase activity"/>
    <property type="evidence" value="ECO:0007669"/>
    <property type="project" value="UniProtKB-KW"/>
</dbReference>
<keyword evidence="7" id="KW-0520">NAD</keyword>
<evidence type="ECO:0000313" key="10">
    <source>
        <dbReference type="Proteomes" id="UP000293142"/>
    </source>
</evidence>
<name>A0A4Q9DN95_9BACL</name>
<dbReference type="InterPro" id="IPR000415">
    <property type="entry name" value="Nitroreductase-like"/>
</dbReference>
<dbReference type="InterPro" id="IPR052530">
    <property type="entry name" value="NAD(P)H_nitroreductase"/>
</dbReference>
<dbReference type="PANTHER" id="PTHR43821">
    <property type="entry name" value="NAD(P)H NITROREDUCTASE YDJA-RELATED"/>
    <property type="match status" value="1"/>
</dbReference>
<dbReference type="OrthoDB" id="9804207at2"/>
<comment type="caution">
    <text evidence="9">The sequence shown here is derived from an EMBL/GenBank/DDBJ whole genome shotgun (WGS) entry which is preliminary data.</text>
</comment>
<dbReference type="SUPFAM" id="SSF55469">
    <property type="entry name" value="FMN-dependent nitroreductase-like"/>
    <property type="match status" value="1"/>
</dbReference>
<keyword evidence="5" id="KW-0521">NADP</keyword>
<reference evidence="9 10" key="1">
    <citation type="submission" date="2019-02" db="EMBL/GenBank/DDBJ databases">
        <title>Paenibacillus sp. nov., isolated from surface-sterilized tissue of Thalictrum simplex L.</title>
        <authorList>
            <person name="Tuo L."/>
        </authorList>
    </citation>
    <scope>NUCLEOTIDE SEQUENCE [LARGE SCALE GENOMIC DNA]</scope>
    <source>
        <strain evidence="9 10">N2SHLJ1</strain>
    </source>
</reference>
<keyword evidence="6" id="KW-0560">Oxidoreductase</keyword>
<comment type="similarity">
    <text evidence="2">Belongs to the nitroreductase family.</text>
</comment>
<keyword evidence="10" id="KW-1185">Reference proteome</keyword>
<keyword evidence="4" id="KW-0288">FMN</keyword>
<dbReference type="CDD" id="cd02135">
    <property type="entry name" value="YdjA-like"/>
    <property type="match status" value="1"/>
</dbReference>
<evidence type="ECO:0000259" key="8">
    <source>
        <dbReference type="Pfam" id="PF00881"/>
    </source>
</evidence>
<evidence type="ECO:0000256" key="2">
    <source>
        <dbReference type="ARBA" id="ARBA00007118"/>
    </source>
</evidence>
<evidence type="ECO:0000256" key="7">
    <source>
        <dbReference type="ARBA" id="ARBA00023027"/>
    </source>
</evidence>
<evidence type="ECO:0000256" key="5">
    <source>
        <dbReference type="ARBA" id="ARBA00022857"/>
    </source>
</evidence>
<dbReference type="InterPro" id="IPR026021">
    <property type="entry name" value="YdjA-like"/>
</dbReference>
<dbReference type="Pfam" id="PF00881">
    <property type="entry name" value="Nitroreductase"/>
    <property type="match status" value="1"/>
</dbReference>
<dbReference type="RefSeq" id="WP_131015241.1">
    <property type="nucleotide sequence ID" value="NZ_SIRE01000014.1"/>
</dbReference>
<feature type="domain" description="Nitroreductase" evidence="8">
    <location>
        <begin position="7"/>
        <end position="59"/>
    </location>
</feature>
<dbReference type="Gene3D" id="3.40.109.10">
    <property type="entry name" value="NADH Oxidase"/>
    <property type="match status" value="1"/>
</dbReference>
<keyword evidence="3" id="KW-0285">Flavoprotein</keyword>
<evidence type="ECO:0000313" key="9">
    <source>
        <dbReference type="EMBL" id="TBL76334.1"/>
    </source>
</evidence>
<comment type="cofactor">
    <cofactor evidence="1">
        <name>FMN</name>
        <dbReference type="ChEBI" id="CHEBI:58210"/>
    </cofactor>
</comment>
<dbReference type="InterPro" id="IPR029479">
    <property type="entry name" value="Nitroreductase"/>
</dbReference>
<evidence type="ECO:0000256" key="4">
    <source>
        <dbReference type="ARBA" id="ARBA00022643"/>
    </source>
</evidence>
<evidence type="ECO:0000256" key="6">
    <source>
        <dbReference type="ARBA" id="ARBA00023002"/>
    </source>
</evidence>
<protein>
    <submittedName>
        <fullName evidence="9">Nitroreductase</fullName>
    </submittedName>
</protein>
<dbReference type="PANTHER" id="PTHR43821:SF1">
    <property type="entry name" value="NAD(P)H NITROREDUCTASE YDJA-RELATED"/>
    <property type="match status" value="1"/>
</dbReference>
<dbReference type="Proteomes" id="UP000293142">
    <property type="component" value="Unassembled WGS sequence"/>
</dbReference>
<sequence>MSIIDVIKNRRTIKAFKPDPIDEHQLLSWLEAASYAPNHKMTEPWEIVFIGPQTRAKLNHKTDFGGAPVVFAVISKQGLTPFQRDENVMASSCFVQNFLLSAHEAGVGVYWESMGAKPHNREMMNVPEDYDVIGVMGVGYPANDPAVKPRTPMAAKISYLS</sequence>
<accession>A0A4Q9DN95</accession>
<organism evidence="9 10">
    <name type="scientific">Paenibacillus thalictri</name>
    <dbReference type="NCBI Taxonomy" id="2527873"/>
    <lineage>
        <taxon>Bacteria</taxon>
        <taxon>Bacillati</taxon>
        <taxon>Bacillota</taxon>
        <taxon>Bacilli</taxon>
        <taxon>Bacillales</taxon>
        <taxon>Paenibacillaceae</taxon>
        <taxon>Paenibacillus</taxon>
    </lineage>
</organism>
<proteinExistence type="inferred from homology"/>
<gene>
    <name evidence="9" type="ORF">EYB31_20305</name>
</gene>
<dbReference type="AlphaFoldDB" id="A0A4Q9DN95"/>